<evidence type="ECO:0000313" key="2">
    <source>
        <dbReference type="EMBL" id="PVY94216.1"/>
    </source>
</evidence>
<proteinExistence type="predicted"/>
<keyword evidence="1" id="KW-0472">Membrane</keyword>
<evidence type="ECO:0000313" key="3">
    <source>
        <dbReference type="Proteomes" id="UP000245793"/>
    </source>
</evidence>
<dbReference type="AlphaFoldDB" id="A0A2U1E2N4"/>
<dbReference type="Gene3D" id="1.20.120.1220">
    <property type="match status" value="1"/>
</dbReference>
<name>A0A2U1E2N4_9FIRM</name>
<sequence>MYLVSKVIIAILLLVSSFEDFKNSSIRLKLLVGILFWQVVSFFINFINGYKILIFERLILASAVIFVYFLFIRKRELLGEADVIFVSMQLISLRVQDFLVFWFSHLILALVFSLLFYKRFKGRTPMYPIYFVSEVILIIRRLI</sequence>
<evidence type="ECO:0000256" key="1">
    <source>
        <dbReference type="SAM" id="Phobius"/>
    </source>
</evidence>
<protein>
    <recommendedName>
        <fullName evidence="4">Type IV leader peptidase family protein</fullName>
    </recommendedName>
</protein>
<feature type="transmembrane region" description="Helical" evidence="1">
    <location>
        <begin position="54"/>
        <end position="72"/>
    </location>
</feature>
<accession>A0A2U1E2N4</accession>
<evidence type="ECO:0008006" key="4">
    <source>
        <dbReference type="Google" id="ProtNLM"/>
    </source>
</evidence>
<dbReference type="EMBL" id="QEKV01000006">
    <property type="protein sequence ID" value="PVY94216.1"/>
    <property type="molecule type" value="Genomic_DNA"/>
</dbReference>
<organism evidence="2 3">
    <name type="scientific">Ezakiella coagulans</name>
    <dbReference type="NCBI Taxonomy" id="46507"/>
    <lineage>
        <taxon>Bacteria</taxon>
        <taxon>Bacillati</taxon>
        <taxon>Bacillota</taxon>
        <taxon>Tissierellia</taxon>
        <taxon>Ezakiella</taxon>
    </lineage>
</organism>
<keyword evidence="3" id="KW-1185">Reference proteome</keyword>
<gene>
    <name evidence="2" type="ORF">C7381_10689</name>
</gene>
<feature type="transmembrane region" description="Helical" evidence="1">
    <location>
        <begin position="28"/>
        <end position="47"/>
    </location>
</feature>
<reference evidence="2 3" key="1">
    <citation type="submission" date="2018-04" db="EMBL/GenBank/DDBJ databases">
        <title>Genomic Encyclopedia of Type Strains, Phase IV (KMG-IV): sequencing the most valuable type-strain genomes for metagenomic binning, comparative biology and taxonomic classification.</title>
        <authorList>
            <person name="Goeker M."/>
        </authorList>
    </citation>
    <scope>NUCLEOTIDE SEQUENCE [LARGE SCALE GENOMIC DNA]</scope>
    <source>
        <strain evidence="2 3">DSM 20705</strain>
    </source>
</reference>
<feature type="transmembrane region" description="Helical" evidence="1">
    <location>
        <begin position="98"/>
        <end position="117"/>
    </location>
</feature>
<keyword evidence="1" id="KW-0812">Transmembrane</keyword>
<keyword evidence="1" id="KW-1133">Transmembrane helix</keyword>
<dbReference type="Proteomes" id="UP000245793">
    <property type="component" value="Unassembled WGS sequence"/>
</dbReference>
<comment type="caution">
    <text evidence="2">The sequence shown here is derived from an EMBL/GenBank/DDBJ whole genome shotgun (WGS) entry which is preliminary data.</text>
</comment>